<sequence length="138" mass="15866">MLKNKVTTSFASYLTLFHMKIFHKFVWLHVRHQVHRVILHIIEAFQISIFNTFHCTTAAVNDAERRRKLWSVVKVGKRLFSGSVSIITARALFCGTCSISLDLGIDAVRNSYIVIALMKSLAVPPRWHPEMLISHKIH</sequence>
<dbReference type="EMBL" id="GFPF01002253">
    <property type="protein sequence ID" value="MAA13399.1"/>
    <property type="molecule type" value="Transcribed_RNA"/>
</dbReference>
<evidence type="ECO:0000313" key="1">
    <source>
        <dbReference type="EMBL" id="MAA13399.1"/>
    </source>
</evidence>
<dbReference type="AlphaFoldDB" id="A0A224YCI5"/>
<reference evidence="1" key="1">
    <citation type="journal article" date="2017" name="Parasit. Vectors">
        <title>Sialotranscriptomics of Rhipicephalus zambeziensis reveals intricate expression profiles of secretory proteins and suggests tight temporal transcriptional regulation during blood-feeding.</title>
        <authorList>
            <person name="de Castro M.H."/>
            <person name="de Klerk D."/>
            <person name="Pienaar R."/>
            <person name="Rees D.J.G."/>
            <person name="Mans B.J."/>
        </authorList>
    </citation>
    <scope>NUCLEOTIDE SEQUENCE</scope>
    <source>
        <tissue evidence="1">Salivary glands</tissue>
    </source>
</reference>
<accession>A0A224YCI5</accession>
<protein>
    <submittedName>
        <fullName evidence="1">Uncharacterized protein</fullName>
    </submittedName>
</protein>
<name>A0A224YCI5_9ACAR</name>
<organism evidence="1">
    <name type="scientific">Rhipicephalus zambeziensis</name>
    <dbReference type="NCBI Taxonomy" id="60191"/>
    <lineage>
        <taxon>Eukaryota</taxon>
        <taxon>Metazoa</taxon>
        <taxon>Ecdysozoa</taxon>
        <taxon>Arthropoda</taxon>
        <taxon>Chelicerata</taxon>
        <taxon>Arachnida</taxon>
        <taxon>Acari</taxon>
        <taxon>Parasitiformes</taxon>
        <taxon>Ixodida</taxon>
        <taxon>Ixodoidea</taxon>
        <taxon>Ixodidae</taxon>
        <taxon>Rhipicephalinae</taxon>
        <taxon>Rhipicephalus</taxon>
        <taxon>Rhipicephalus</taxon>
    </lineage>
</organism>
<proteinExistence type="predicted"/>